<dbReference type="InterPro" id="IPR019748">
    <property type="entry name" value="FERM_central"/>
</dbReference>
<dbReference type="Proteomes" id="UP000887565">
    <property type="component" value="Unplaced"/>
</dbReference>
<dbReference type="AlphaFoldDB" id="A0A915JK24"/>
<feature type="domain" description="PH" evidence="2">
    <location>
        <begin position="335"/>
        <end position="439"/>
    </location>
</feature>
<feature type="region of interest" description="Disordered" evidence="1">
    <location>
        <begin position="471"/>
        <end position="496"/>
    </location>
</feature>
<dbReference type="InterPro" id="IPR019749">
    <property type="entry name" value="Band_41_domain"/>
</dbReference>
<organism evidence="3 4">
    <name type="scientific">Romanomermis culicivorax</name>
    <name type="common">Nematode worm</name>
    <dbReference type="NCBI Taxonomy" id="13658"/>
    <lineage>
        <taxon>Eukaryota</taxon>
        <taxon>Metazoa</taxon>
        <taxon>Ecdysozoa</taxon>
        <taxon>Nematoda</taxon>
        <taxon>Enoplea</taxon>
        <taxon>Dorylaimia</taxon>
        <taxon>Mermithida</taxon>
        <taxon>Mermithoidea</taxon>
        <taxon>Mermithidae</taxon>
        <taxon>Romanomermis</taxon>
    </lineage>
</organism>
<dbReference type="OMA" id="AWTLDKC"/>
<dbReference type="PANTHER" id="PTHR16160">
    <property type="entry name" value="FERMITIN 2-RELATED"/>
    <property type="match status" value="1"/>
</dbReference>
<reference evidence="4" key="1">
    <citation type="submission" date="2022-11" db="UniProtKB">
        <authorList>
            <consortium name="WormBaseParasite"/>
        </authorList>
    </citation>
    <scope>IDENTIFICATION</scope>
</reference>
<sequence>MHKVARIQMPDLQIIATRVNFSVPVFNAAIEFCKELGIRHQEELSFKRYIPPEILSKGLDSKEYQINTFMISPGLDPYNPTEQRTMSAQQNFATLPRNAPVVGQMARSQVLPVSSSYGSSLNRAGSVPPNGPAFQNQTEFGRLTGYQTSPYGTLNPNYNTLNNPGLPHIDINWEATLGPDVQDQNLTYSPKKPPSDLVSSILRPKNLTEKAVLNAGWLDSSRSLLEQCIFENDLILLRFKYLTFFELNPKVDSVRINQIYEQAKWGILTEEFNCNESEAFMLAGLKLQIELKTENKRNGVDEPEIDDVDLMLTELENLLEGNFMAKRAIEFINTEPELADYLNFCLPRQAGILNWKRAFFVLHGLSIHWYNSSQESKGPPVGRIYLRSADVSYDISLPENIYTIKLVVPSSDGTNEVLLKVDSEQRYSKWLAACRMASRGKTMNDANYIHEVDDIQAGLVAQRRAHALNNRLRGGPNYQQNNHGQNGAAPDSRDINPDDYLPYRFIEIIYSRSYGGSLSSDSVQQKILDSQSSVAHLNLSEAKMQYIKLWQTLREYSWHYFVVRYRNCRQPELFVITTDRMFRMGLNGEGPATVWMFSNMKKWHVNWEIRHIFIQMEEEDVEFTCLSADCKIPHEFIGGYIFMSTRSKDKNQVLNTEMFHKLTGGWSAKE</sequence>
<dbReference type="SUPFAM" id="SSF50729">
    <property type="entry name" value="PH domain-like"/>
    <property type="match status" value="2"/>
</dbReference>
<evidence type="ECO:0000313" key="3">
    <source>
        <dbReference type="Proteomes" id="UP000887565"/>
    </source>
</evidence>
<dbReference type="InterPro" id="IPR035963">
    <property type="entry name" value="FERM_2"/>
</dbReference>
<dbReference type="CDD" id="cd14473">
    <property type="entry name" value="FERM_B-lobe"/>
    <property type="match status" value="1"/>
</dbReference>
<evidence type="ECO:0000313" key="4">
    <source>
        <dbReference type="WBParaSite" id="nRc.2.0.1.t26401-RA"/>
    </source>
</evidence>
<dbReference type="InterPro" id="IPR037843">
    <property type="entry name" value="Kindlin/fermitin"/>
</dbReference>
<dbReference type="InterPro" id="IPR001849">
    <property type="entry name" value="PH_domain"/>
</dbReference>
<evidence type="ECO:0000259" key="2">
    <source>
        <dbReference type="PROSITE" id="PS50003"/>
    </source>
</evidence>
<dbReference type="SUPFAM" id="SSF47031">
    <property type="entry name" value="Second domain of FERM"/>
    <property type="match status" value="1"/>
</dbReference>
<evidence type="ECO:0000256" key="1">
    <source>
        <dbReference type="SAM" id="MobiDB-lite"/>
    </source>
</evidence>
<dbReference type="SMART" id="SM00295">
    <property type="entry name" value="B41"/>
    <property type="match status" value="1"/>
</dbReference>
<dbReference type="GO" id="GO:0007160">
    <property type="term" value="P:cell-matrix adhesion"/>
    <property type="evidence" value="ECO:0007669"/>
    <property type="project" value="TreeGrafter"/>
</dbReference>
<accession>A0A915JK24</accession>
<dbReference type="Pfam" id="PF00169">
    <property type="entry name" value="PH"/>
    <property type="match status" value="1"/>
</dbReference>
<dbReference type="PROSITE" id="PS50003">
    <property type="entry name" value="PH_DOMAIN"/>
    <property type="match status" value="1"/>
</dbReference>
<dbReference type="InterPro" id="IPR014352">
    <property type="entry name" value="FERM/acyl-CoA-bd_prot_sf"/>
</dbReference>
<proteinExistence type="predicted"/>
<dbReference type="Gene3D" id="2.30.29.30">
    <property type="entry name" value="Pleckstrin-homology domain (PH domain)/Phosphotyrosine-binding domain (PTB)"/>
    <property type="match status" value="2"/>
</dbReference>
<protein>
    <submittedName>
        <fullName evidence="4">PH domain-containing protein</fullName>
    </submittedName>
</protein>
<dbReference type="InterPro" id="IPR011993">
    <property type="entry name" value="PH-like_dom_sf"/>
</dbReference>
<name>A0A915JK24_ROMCU</name>
<dbReference type="InterPro" id="IPR019747">
    <property type="entry name" value="FERM_CS"/>
</dbReference>
<dbReference type="WBParaSite" id="nRc.2.0.1.t26401-RA">
    <property type="protein sequence ID" value="nRc.2.0.1.t26401-RA"/>
    <property type="gene ID" value="nRc.2.0.1.g26401"/>
</dbReference>
<dbReference type="SMART" id="SM00233">
    <property type="entry name" value="PH"/>
    <property type="match status" value="1"/>
</dbReference>
<dbReference type="Pfam" id="PF00373">
    <property type="entry name" value="FERM_M"/>
    <property type="match status" value="1"/>
</dbReference>
<keyword evidence="3" id="KW-1185">Reference proteome</keyword>
<dbReference type="GO" id="GO:0007229">
    <property type="term" value="P:integrin-mediated signaling pathway"/>
    <property type="evidence" value="ECO:0007669"/>
    <property type="project" value="InterPro"/>
</dbReference>
<dbReference type="Gene3D" id="1.20.80.10">
    <property type="match status" value="1"/>
</dbReference>
<dbReference type="PROSITE" id="PS00660">
    <property type="entry name" value="FERM_1"/>
    <property type="match status" value="1"/>
</dbReference>
<dbReference type="PANTHER" id="PTHR16160:SF13">
    <property type="entry name" value="FERMITIN 2-RELATED"/>
    <property type="match status" value="1"/>
</dbReference>
<dbReference type="GO" id="GO:0030055">
    <property type="term" value="C:cell-substrate junction"/>
    <property type="evidence" value="ECO:0007669"/>
    <property type="project" value="TreeGrafter"/>
</dbReference>
<dbReference type="GO" id="GO:0005178">
    <property type="term" value="F:integrin binding"/>
    <property type="evidence" value="ECO:0007669"/>
    <property type="project" value="TreeGrafter"/>
</dbReference>